<dbReference type="Proteomes" id="UP000319103">
    <property type="component" value="Unassembled WGS sequence"/>
</dbReference>
<evidence type="ECO:0000313" key="4">
    <source>
        <dbReference type="Proteomes" id="UP000319103"/>
    </source>
</evidence>
<reference evidence="3 4" key="1">
    <citation type="submission" date="2019-06" db="EMBL/GenBank/DDBJ databases">
        <title>Description of Kitasatospora acidophila sp. nov. isolated from pine grove soil, and reclassification of Streptomyces novaecaesareae to Kitasatospora novaeceasareae comb. nov.</title>
        <authorList>
            <person name="Kim M.J."/>
        </authorList>
    </citation>
    <scope>NUCLEOTIDE SEQUENCE [LARGE SCALE GENOMIC DNA]</scope>
    <source>
        <strain evidence="3 4">MMS16-CNU292</strain>
    </source>
</reference>
<dbReference type="EMBL" id="VIGB01000003">
    <property type="protein sequence ID" value="TQF02668.1"/>
    <property type="molecule type" value="Genomic_DNA"/>
</dbReference>
<feature type="chain" id="PRO_5021912905" description="Bulb-type lectin domain-containing protein" evidence="1">
    <location>
        <begin position="39"/>
        <end position="170"/>
    </location>
</feature>
<feature type="signal peptide" evidence="1">
    <location>
        <begin position="1"/>
        <end position="38"/>
    </location>
</feature>
<keyword evidence="4" id="KW-1185">Reference proteome</keyword>
<gene>
    <name evidence="3" type="ORF">E6W39_10865</name>
</gene>
<dbReference type="Gene3D" id="2.90.10.10">
    <property type="entry name" value="Bulb-type lectin domain"/>
    <property type="match status" value="2"/>
</dbReference>
<sequence length="170" mass="18109">MWNKVAHTGRGLRRAVGLTMAGALAVVGVLATSGTAQAAIAPSPRNTIMNNQELDQGWWLYSDDGNTELIMQSDGNLVLYTTQDGWASSRVAWNSSTVGCGSRAVMQTDGNFVVYSAGNGVCWASGTQNNYISKGLTVENGGHMTIWASYQIVQENGVVGYSIFPLQQLG</sequence>
<comment type="caution">
    <text evidence="3">The sequence shown here is derived from an EMBL/GenBank/DDBJ whole genome shotgun (WGS) entry which is preliminary data.</text>
</comment>
<dbReference type="OrthoDB" id="516973at2"/>
<evidence type="ECO:0000256" key="1">
    <source>
        <dbReference type="SAM" id="SignalP"/>
    </source>
</evidence>
<keyword evidence="1" id="KW-0732">Signal</keyword>
<dbReference type="InterPro" id="IPR036426">
    <property type="entry name" value="Bulb-type_lectin_dom_sf"/>
</dbReference>
<protein>
    <recommendedName>
        <fullName evidence="2">Bulb-type lectin domain-containing protein</fullName>
    </recommendedName>
</protein>
<dbReference type="RefSeq" id="WP_141633358.1">
    <property type="nucleotide sequence ID" value="NZ_VIGB01000003.1"/>
</dbReference>
<evidence type="ECO:0000259" key="2">
    <source>
        <dbReference type="PROSITE" id="PS50927"/>
    </source>
</evidence>
<dbReference type="AlphaFoldDB" id="A0A540W0Y0"/>
<dbReference type="PROSITE" id="PS50927">
    <property type="entry name" value="BULB_LECTIN"/>
    <property type="match status" value="1"/>
</dbReference>
<dbReference type="SMART" id="SM00108">
    <property type="entry name" value="B_lectin"/>
    <property type="match status" value="1"/>
</dbReference>
<organism evidence="3 4">
    <name type="scientific">Kitasatospora acidiphila</name>
    <dbReference type="NCBI Taxonomy" id="2567942"/>
    <lineage>
        <taxon>Bacteria</taxon>
        <taxon>Bacillati</taxon>
        <taxon>Actinomycetota</taxon>
        <taxon>Actinomycetes</taxon>
        <taxon>Kitasatosporales</taxon>
        <taxon>Streptomycetaceae</taxon>
        <taxon>Kitasatospora</taxon>
    </lineage>
</organism>
<name>A0A540W0Y0_9ACTN</name>
<evidence type="ECO:0000313" key="3">
    <source>
        <dbReference type="EMBL" id="TQF02668.1"/>
    </source>
</evidence>
<proteinExistence type="predicted"/>
<feature type="domain" description="Bulb-type lectin" evidence="2">
    <location>
        <begin position="45"/>
        <end position="159"/>
    </location>
</feature>
<dbReference type="SUPFAM" id="SSF51110">
    <property type="entry name" value="alpha-D-mannose-specific plant lectins"/>
    <property type="match status" value="1"/>
</dbReference>
<accession>A0A540W0Y0</accession>
<dbReference type="InterPro" id="IPR001480">
    <property type="entry name" value="Bulb-type_lectin_dom"/>
</dbReference>